<comment type="function">
    <text evidence="18">Ubiquitin-protein ligase which is mainly involved pre-mRNA splicing and DNA repair. Required for pre-mRNA splicing as component of the spliceosome.</text>
</comment>
<dbReference type="EMBL" id="ML002487">
    <property type="protein sequence ID" value="RKP37494.1"/>
    <property type="molecule type" value="Genomic_DNA"/>
</dbReference>
<keyword evidence="13 18" id="KW-0833">Ubl conjugation pathway</keyword>
<evidence type="ECO:0000259" key="20">
    <source>
        <dbReference type="PROSITE" id="PS51698"/>
    </source>
</evidence>
<reference evidence="22" key="1">
    <citation type="journal article" date="2018" name="Nat. Microbiol.">
        <title>Leveraging single-cell genomics to expand the fungal tree of life.</title>
        <authorList>
            <person name="Ahrendt S.R."/>
            <person name="Quandt C.A."/>
            <person name="Ciobanu D."/>
            <person name="Clum A."/>
            <person name="Salamov A."/>
            <person name="Andreopoulos B."/>
            <person name="Cheng J.F."/>
            <person name="Woyke T."/>
            <person name="Pelin A."/>
            <person name="Henrissat B."/>
            <person name="Reynolds N.K."/>
            <person name="Benny G.L."/>
            <person name="Smith M.E."/>
            <person name="James T.Y."/>
            <person name="Grigoriev I.V."/>
        </authorList>
    </citation>
    <scope>NUCLEOTIDE SEQUENCE [LARGE SCALE GENOMIC DNA]</scope>
    <source>
        <strain evidence="22">RSA 468</strain>
    </source>
</reference>
<dbReference type="SUPFAM" id="SSF50978">
    <property type="entry name" value="WD40 repeat-like"/>
    <property type="match status" value="1"/>
</dbReference>
<dbReference type="PROSITE" id="PS51698">
    <property type="entry name" value="U_BOX"/>
    <property type="match status" value="1"/>
</dbReference>
<gene>
    <name evidence="21" type="ORF">BJ085DRAFT_30886</name>
</gene>
<dbReference type="Pfam" id="PF08606">
    <property type="entry name" value="Prp19"/>
    <property type="match status" value="1"/>
</dbReference>
<keyword evidence="11" id="KW-0677">Repeat</keyword>
<dbReference type="Proteomes" id="UP000268162">
    <property type="component" value="Unassembled WGS sequence"/>
</dbReference>
<dbReference type="InterPro" id="IPR013083">
    <property type="entry name" value="Znf_RING/FYVE/PHD"/>
</dbReference>
<dbReference type="STRING" id="215637.A0A4P9ZV77"/>
<dbReference type="OrthoDB" id="687049at2759"/>
<feature type="domain" description="U-box" evidence="20">
    <location>
        <begin position="1"/>
        <end position="74"/>
    </location>
</feature>
<keyword evidence="12 18" id="KW-0227">DNA damage</keyword>
<dbReference type="InterPro" id="IPR036322">
    <property type="entry name" value="WD40_repeat_dom_sf"/>
</dbReference>
<dbReference type="GO" id="GO:0006281">
    <property type="term" value="P:DNA repair"/>
    <property type="evidence" value="ECO:0007669"/>
    <property type="project" value="UniProtKB-KW"/>
</dbReference>
<keyword evidence="22" id="KW-1185">Reference proteome</keyword>
<dbReference type="PANTHER" id="PTHR43995:SF1">
    <property type="entry name" value="PRE-MRNA-PROCESSING FACTOR 19"/>
    <property type="match status" value="1"/>
</dbReference>
<dbReference type="InterPro" id="IPR038959">
    <property type="entry name" value="Prp19"/>
</dbReference>
<dbReference type="InterPro" id="IPR001680">
    <property type="entry name" value="WD40_rpt"/>
</dbReference>
<evidence type="ECO:0000256" key="4">
    <source>
        <dbReference type="ARBA" id="ARBA00006388"/>
    </source>
</evidence>
<proteinExistence type="inferred from homology"/>
<dbReference type="PANTHER" id="PTHR43995">
    <property type="entry name" value="PRE-MRNA-PROCESSING FACTOR 19"/>
    <property type="match status" value="1"/>
</dbReference>
<dbReference type="FunFam" id="3.30.40.10:FF:000027">
    <property type="entry name" value="Pre-mRNA-processing factor 19, putative"/>
    <property type="match status" value="1"/>
</dbReference>
<evidence type="ECO:0000256" key="13">
    <source>
        <dbReference type="ARBA" id="ARBA00022786"/>
    </source>
</evidence>
<dbReference type="PROSITE" id="PS00678">
    <property type="entry name" value="WD_REPEATS_1"/>
    <property type="match status" value="1"/>
</dbReference>
<evidence type="ECO:0000256" key="8">
    <source>
        <dbReference type="ARBA" id="ARBA00022664"/>
    </source>
</evidence>
<dbReference type="InterPro" id="IPR055340">
    <property type="entry name" value="RING-Ubox_PRP19"/>
</dbReference>
<dbReference type="InterPro" id="IPR019775">
    <property type="entry name" value="WD40_repeat_CS"/>
</dbReference>
<organism evidence="21 22">
    <name type="scientific">Dimargaris cristalligena</name>
    <dbReference type="NCBI Taxonomy" id="215637"/>
    <lineage>
        <taxon>Eukaryota</taxon>
        <taxon>Fungi</taxon>
        <taxon>Fungi incertae sedis</taxon>
        <taxon>Zoopagomycota</taxon>
        <taxon>Kickxellomycotina</taxon>
        <taxon>Dimargaritomycetes</taxon>
        <taxon>Dimargaritales</taxon>
        <taxon>Dimargaritaceae</taxon>
        <taxon>Dimargaris</taxon>
    </lineage>
</organism>
<keyword evidence="16 18" id="KW-0539">Nucleus</keyword>
<feature type="repeat" description="WD" evidence="17">
    <location>
        <begin position="263"/>
        <end position="309"/>
    </location>
</feature>
<dbReference type="GO" id="GO:0070534">
    <property type="term" value="P:protein K63-linked ubiquitination"/>
    <property type="evidence" value="ECO:0007669"/>
    <property type="project" value="UniProtKB-UniRule"/>
</dbReference>
<evidence type="ECO:0000256" key="15">
    <source>
        <dbReference type="ARBA" id="ARBA00023204"/>
    </source>
</evidence>
<dbReference type="SMART" id="SM00320">
    <property type="entry name" value="WD40"/>
    <property type="match status" value="7"/>
</dbReference>
<evidence type="ECO:0000256" key="2">
    <source>
        <dbReference type="ARBA" id="ARBA00004123"/>
    </source>
</evidence>
<accession>A0A4P9ZV77</accession>
<evidence type="ECO:0000313" key="22">
    <source>
        <dbReference type="Proteomes" id="UP000268162"/>
    </source>
</evidence>
<comment type="subunit">
    <text evidence="18">Homotetramer.</text>
</comment>
<dbReference type="InterPro" id="IPR013915">
    <property type="entry name" value="Prp19_cc"/>
</dbReference>
<feature type="repeat" description="WD" evidence="17">
    <location>
        <begin position="358"/>
        <end position="399"/>
    </location>
</feature>
<dbReference type="InterPro" id="IPR015943">
    <property type="entry name" value="WD40/YVTN_repeat-like_dom_sf"/>
</dbReference>
<evidence type="ECO:0000256" key="3">
    <source>
        <dbReference type="ARBA" id="ARBA00004906"/>
    </source>
</evidence>
<feature type="compositionally biased region" description="Low complexity" evidence="19">
    <location>
        <begin position="152"/>
        <end position="171"/>
    </location>
</feature>
<keyword evidence="7 17" id="KW-0853">WD repeat</keyword>
<evidence type="ECO:0000256" key="9">
    <source>
        <dbReference type="ARBA" id="ARBA00022679"/>
    </source>
</evidence>
<evidence type="ECO:0000256" key="14">
    <source>
        <dbReference type="ARBA" id="ARBA00023187"/>
    </source>
</evidence>
<evidence type="ECO:0000256" key="17">
    <source>
        <dbReference type="PROSITE-ProRule" id="PRU00221"/>
    </source>
</evidence>
<dbReference type="SMART" id="SM00504">
    <property type="entry name" value="Ubox"/>
    <property type="match status" value="1"/>
</dbReference>
<feature type="region of interest" description="Disordered" evidence="19">
    <location>
        <begin position="133"/>
        <end position="174"/>
    </location>
</feature>
<dbReference type="Pfam" id="PF24814">
    <property type="entry name" value="WD40_Prp19"/>
    <property type="match status" value="1"/>
</dbReference>
<dbReference type="GO" id="GO:0005737">
    <property type="term" value="C:cytoplasm"/>
    <property type="evidence" value="ECO:0007669"/>
    <property type="project" value="TreeGrafter"/>
</dbReference>
<evidence type="ECO:0000256" key="1">
    <source>
        <dbReference type="ARBA" id="ARBA00000900"/>
    </source>
</evidence>
<keyword evidence="10 18" id="KW-0747">Spliceosome</keyword>
<keyword evidence="9 18" id="KW-0808">Transferase</keyword>
<sequence length="521" mass="55731">MLCAISGEVPEVPVVSTKTGHIFEKRLILKYIAENGTCPVTGAELAEGDLVEIQQGNPTGRPKIPSMTSIPALLSTFQDEWDAVMLETFKLKQQYQQVRQELAQALYQNDASCRVIARLIKERDAARDALTNIQSQMPGGPVPHGGDAMQVESEAPPADAAPAQAQSTDATEGFTDEIRKIIKDTAGTLCKGRKKRKVPAELTSAADIAQFLNVATVPSMHSSTKPGVTCLAVDRSGELVLTGGEDAVAQVYHIDQGQILAVLKGHNGRINDVTWLGQTEAASQDVILSAGTDKTVRVWHATDAESPEYACIHTIQAHHSEVVALTVHPSRELFVSASRQGSWVLHRASSGAPLAAMQAGEGVAFNCAQFHPDGVILAAGTQAGTIPIWNIKDQTLLATLAGHQGAVTALAFSENGYYLASAGEDYAVYIWDLRSQSQAHVLTLDNESGTAPQALTFDHSGSYLVVAGVDIRIFQVKGWTELAVFDDNAGPVTGIQFVDPLARTLVASSLDRTLRFYAMPS</sequence>
<dbReference type="Gene3D" id="3.30.40.10">
    <property type="entry name" value="Zinc/RING finger domain, C3HC4 (zinc finger)"/>
    <property type="match status" value="1"/>
</dbReference>
<dbReference type="CDD" id="cd16656">
    <property type="entry name" value="RING-Ubox_PRP19"/>
    <property type="match status" value="1"/>
</dbReference>
<dbReference type="SUPFAM" id="SSF57850">
    <property type="entry name" value="RING/U-box"/>
    <property type="match status" value="1"/>
</dbReference>
<evidence type="ECO:0000256" key="16">
    <source>
        <dbReference type="ARBA" id="ARBA00023242"/>
    </source>
</evidence>
<dbReference type="GO" id="GO:0061630">
    <property type="term" value="F:ubiquitin protein ligase activity"/>
    <property type="evidence" value="ECO:0007669"/>
    <property type="project" value="UniProtKB-UniRule"/>
</dbReference>
<comment type="pathway">
    <text evidence="3 18">Protein modification; protein ubiquitination.</text>
</comment>
<comment type="similarity">
    <text evidence="4 18">Belongs to the WD repeat PRP19 family.</text>
</comment>
<evidence type="ECO:0000256" key="11">
    <source>
        <dbReference type="ARBA" id="ARBA00022737"/>
    </source>
</evidence>
<evidence type="ECO:0000256" key="12">
    <source>
        <dbReference type="ARBA" id="ARBA00022763"/>
    </source>
</evidence>
<dbReference type="Gene3D" id="2.130.10.10">
    <property type="entry name" value="YVTN repeat-like/Quinoprotein amine dehydrogenase"/>
    <property type="match status" value="1"/>
</dbReference>
<dbReference type="GO" id="GO:0000398">
    <property type="term" value="P:mRNA splicing, via spliceosome"/>
    <property type="evidence" value="ECO:0007669"/>
    <property type="project" value="InterPro"/>
</dbReference>
<evidence type="ECO:0000256" key="7">
    <source>
        <dbReference type="ARBA" id="ARBA00022574"/>
    </source>
</evidence>
<name>A0A4P9ZV77_9FUNG</name>
<evidence type="ECO:0000256" key="6">
    <source>
        <dbReference type="ARBA" id="ARBA00015618"/>
    </source>
</evidence>
<dbReference type="PROSITE" id="PS50294">
    <property type="entry name" value="WD_REPEATS_REGION"/>
    <property type="match status" value="1"/>
</dbReference>
<dbReference type="GO" id="GO:0000974">
    <property type="term" value="C:Prp19 complex"/>
    <property type="evidence" value="ECO:0007669"/>
    <property type="project" value="UniProtKB-UniRule"/>
</dbReference>
<dbReference type="CDD" id="cd00200">
    <property type="entry name" value="WD40"/>
    <property type="match status" value="1"/>
</dbReference>
<comment type="subcellular location">
    <subcellularLocation>
        <location evidence="2 18">Nucleus</location>
    </subcellularLocation>
</comment>
<dbReference type="UniPathway" id="UPA00143"/>
<evidence type="ECO:0000256" key="18">
    <source>
        <dbReference type="RuleBase" id="RU367101"/>
    </source>
</evidence>
<keyword evidence="14 18" id="KW-0508">mRNA splicing</keyword>
<keyword evidence="8 18" id="KW-0507">mRNA processing</keyword>
<protein>
    <recommendedName>
        <fullName evidence="6 18">Pre-mRNA-processing factor 19</fullName>
        <ecNumber evidence="5 18">2.3.2.27</ecNumber>
    </recommendedName>
</protein>
<keyword evidence="15 18" id="KW-0234">DNA repair</keyword>
<dbReference type="GO" id="GO:0071006">
    <property type="term" value="C:U2-type catalytic step 1 spliceosome"/>
    <property type="evidence" value="ECO:0007669"/>
    <property type="project" value="TreeGrafter"/>
</dbReference>
<evidence type="ECO:0000256" key="19">
    <source>
        <dbReference type="SAM" id="MobiDB-lite"/>
    </source>
</evidence>
<comment type="catalytic activity">
    <reaction evidence="1 18">
        <text>S-ubiquitinyl-[E2 ubiquitin-conjugating enzyme]-L-cysteine + [acceptor protein]-L-lysine = [E2 ubiquitin-conjugating enzyme]-L-cysteine + N(6)-ubiquitinyl-[acceptor protein]-L-lysine.</text>
        <dbReference type="EC" id="2.3.2.27"/>
    </reaction>
</comment>
<dbReference type="PROSITE" id="PS50082">
    <property type="entry name" value="WD_REPEATS_2"/>
    <property type="match status" value="3"/>
</dbReference>
<evidence type="ECO:0000256" key="5">
    <source>
        <dbReference type="ARBA" id="ARBA00012483"/>
    </source>
</evidence>
<evidence type="ECO:0000313" key="21">
    <source>
        <dbReference type="EMBL" id="RKP37494.1"/>
    </source>
</evidence>
<dbReference type="AlphaFoldDB" id="A0A4P9ZV77"/>
<evidence type="ECO:0000256" key="10">
    <source>
        <dbReference type="ARBA" id="ARBA00022728"/>
    </source>
</evidence>
<feature type="repeat" description="WD" evidence="17">
    <location>
        <begin position="400"/>
        <end position="441"/>
    </location>
</feature>
<dbReference type="EC" id="2.3.2.27" evidence="5 18"/>
<dbReference type="InterPro" id="IPR003613">
    <property type="entry name" value="Ubox_domain"/>
</dbReference>